<evidence type="ECO:0000313" key="11">
    <source>
        <dbReference type="Proteomes" id="UP000660729"/>
    </source>
</evidence>
<evidence type="ECO:0000259" key="9">
    <source>
        <dbReference type="PROSITE" id="PS51186"/>
    </source>
</evidence>
<dbReference type="Proteomes" id="UP000660729">
    <property type="component" value="Unassembled WGS sequence"/>
</dbReference>
<feature type="transmembrane region" description="Helical" evidence="8">
    <location>
        <begin position="461"/>
        <end position="482"/>
    </location>
</feature>
<evidence type="ECO:0000256" key="5">
    <source>
        <dbReference type="ARBA" id="ARBA00023002"/>
    </source>
</evidence>
<dbReference type="PANTHER" id="PTHR24305:SF77">
    <property type="entry name" value="CYTOCHROME P450 MONOOXYGENASE"/>
    <property type="match status" value="1"/>
</dbReference>
<dbReference type="GO" id="GO:0020037">
    <property type="term" value="F:heme binding"/>
    <property type="evidence" value="ECO:0007669"/>
    <property type="project" value="InterPro"/>
</dbReference>
<keyword evidence="4" id="KW-0479">Metal-binding</keyword>
<evidence type="ECO:0000256" key="8">
    <source>
        <dbReference type="SAM" id="Phobius"/>
    </source>
</evidence>
<name>A0A8H6RPF7_9PEZI</name>
<keyword evidence="8" id="KW-0812">Transmembrane</keyword>
<feature type="domain" description="N-acetyltransferase" evidence="9">
    <location>
        <begin position="513"/>
        <end position="708"/>
    </location>
</feature>
<dbReference type="Gene3D" id="3.40.630.30">
    <property type="match status" value="1"/>
</dbReference>
<dbReference type="InterPro" id="IPR000182">
    <property type="entry name" value="GNAT_dom"/>
</dbReference>
<comment type="similarity">
    <text evidence="2">Belongs to the cytochrome P450 family.</text>
</comment>
<evidence type="ECO:0000256" key="2">
    <source>
        <dbReference type="ARBA" id="ARBA00010617"/>
    </source>
</evidence>
<sequence>MTSNQIIDGFVLEFPIWSLFLLFILLAIAATGFATITSWWKLRHIPAASFWAPFTRLWIARITFSGKQYWKHREWHQKYGPLVRIGPQEVVTDSPAILRQINAINPSYNRGTYYKAGRFNPYHDNLFTTIEADAHSKARARSSAAYSGRETPGLEQRIDEQISTMMQLIRTKYAWSSAAKGDLQLLDLGHITNFFATDVISRIGFGYAIGYLQDDKDHYDFLGSIKRLWPYMSTIADLPWARAIFFSPLFLTLFGPKPTDRHGFGALMGVAAQLIRERMDSREGGQGDMLESLLNRLKSEIDDATRNARVSTPITYAEGTQLSYLRAVVYEGIRMRPPLLGLFPKVVPSPGAWFEGHFFPAGTLLCANLSALLQSPELFGRDAQCFRPERFTELPDEQRKEMERNIELVFGHGQWMCAGKNIAFMEMFKTTFELFRNFDVEIAFPFTPSGRWSLGKFAIPINIFALCFLLLMTTISFFPLFAQVTVTTMNCLLPPGITSQANPLLQNGHYPPFVLTRATAEDMPDILSLMYDCFPPHIRLLFMGCESREDLPKYQQKCIDRMQSDKADVWIQVRDQANSNVIAAANWKIYINGEPDDLGEETPDWVPEEHKKRSEEANRIMTASRKKANPGPFVHLHICFTSPEYRRRGAGSMLLQWGVDVMDTLFLPGWIEASVEGNFLYKVFGFYDYEKIQVLEMTSGTNMRRDVRSGGIVGGRSVP</sequence>
<dbReference type="InterPro" id="IPR036396">
    <property type="entry name" value="Cyt_P450_sf"/>
</dbReference>
<keyword evidence="11" id="KW-1185">Reference proteome</keyword>
<dbReference type="Gene3D" id="1.10.630.10">
    <property type="entry name" value="Cytochrome P450"/>
    <property type="match status" value="2"/>
</dbReference>
<keyword evidence="8" id="KW-1133">Transmembrane helix</keyword>
<dbReference type="GO" id="GO:0005506">
    <property type="term" value="F:iron ion binding"/>
    <property type="evidence" value="ECO:0007669"/>
    <property type="project" value="InterPro"/>
</dbReference>
<dbReference type="InterPro" id="IPR050121">
    <property type="entry name" value="Cytochrome_P450_monoxygenase"/>
</dbReference>
<keyword evidence="5" id="KW-0560">Oxidoreductase</keyword>
<protein>
    <submittedName>
        <fullName evidence="10">Cytochrome P450 monooxygenase</fullName>
    </submittedName>
</protein>
<dbReference type="GO" id="GO:0004497">
    <property type="term" value="F:monooxygenase activity"/>
    <property type="evidence" value="ECO:0007669"/>
    <property type="project" value="UniProtKB-KW"/>
</dbReference>
<keyword evidence="7 10" id="KW-0503">Monooxygenase</keyword>
<evidence type="ECO:0000256" key="1">
    <source>
        <dbReference type="ARBA" id="ARBA00001971"/>
    </source>
</evidence>
<evidence type="ECO:0000256" key="7">
    <source>
        <dbReference type="ARBA" id="ARBA00023033"/>
    </source>
</evidence>
<dbReference type="PANTHER" id="PTHR24305">
    <property type="entry name" value="CYTOCHROME P450"/>
    <property type="match status" value="1"/>
</dbReference>
<evidence type="ECO:0000256" key="3">
    <source>
        <dbReference type="ARBA" id="ARBA00022617"/>
    </source>
</evidence>
<keyword evidence="6" id="KW-0408">Iron</keyword>
<accession>A0A8H6RPF7</accession>
<evidence type="ECO:0000256" key="6">
    <source>
        <dbReference type="ARBA" id="ARBA00023004"/>
    </source>
</evidence>
<evidence type="ECO:0000256" key="4">
    <source>
        <dbReference type="ARBA" id="ARBA00022723"/>
    </source>
</evidence>
<keyword evidence="3" id="KW-0349">Heme</keyword>
<feature type="transmembrane region" description="Helical" evidence="8">
    <location>
        <begin position="16"/>
        <end position="40"/>
    </location>
</feature>
<organism evidence="10 11">
    <name type="scientific">Pseudocercospora fuligena</name>
    <dbReference type="NCBI Taxonomy" id="685502"/>
    <lineage>
        <taxon>Eukaryota</taxon>
        <taxon>Fungi</taxon>
        <taxon>Dikarya</taxon>
        <taxon>Ascomycota</taxon>
        <taxon>Pezizomycotina</taxon>
        <taxon>Dothideomycetes</taxon>
        <taxon>Dothideomycetidae</taxon>
        <taxon>Mycosphaerellales</taxon>
        <taxon>Mycosphaerellaceae</taxon>
        <taxon>Pseudocercospora</taxon>
    </lineage>
</organism>
<dbReference type="EMBL" id="JABCIY010000048">
    <property type="protein sequence ID" value="KAF7194883.1"/>
    <property type="molecule type" value="Genomic_DNA"/>
</dbReference>
<proteinExistence type="inferred from homology"/>
<comment type="cofactor">
    <cofactor evidence="1">
        <name>heme</name>
        <dbReference type="ChEBI" id="CHEBI:30413"/>
    </cofactor>
</comment>
<dbReference type="InterPro" id="IPR001128">
    <property type="entry name" value="Cyt_P450"/>
</dbReference>
<dbReference type="GO" id="GO:0016747">
    <property type="term" value="F:acyltransferase activity, transferring groups other than amino-acyl groups"/>
    <property type="evidence" value="ECO:0007669"/>
    <property type="project" value="InterPro"/>
</dbReference>
<dbReference type="GO" id="GO:0016705">
    <property type="term" value="F:oxidoreductase activity, acting on paired donors, with incorporation or reduction of molecular oxygen"/>
    <property type="evidence" value="ECO:0007669"/>
    <property type="project" value="InterPro"/>
</dbReference>
<reference evidence="10" key="1">
    <citation type="submission" date="2020-04" db="EMBL/GenBank/DDBJ databases">
        <title>Draft genome resource of the tomato pathogen Pseudocercospora fuligena.</title>
        <authorList>
            <person name="Zaccaron A."/>
        </authorList>
    </citation>
    <scope>NUCLEOTIDE SEQUENCE</scope>
    <source>
        <strain evidence="10">PF001</strain>
    </source>
</reference>
<dbReference type="SUPFAM" id="SSF48264">
    <property type="entry name" value="Cytochrome P450"/>
    <property type="match status" value="1"/>
</dbReference>
<comment type="caution">
    <text evidence="10">The sequence shown here is derived from an EMBL/GenBank/DDBJ whole genome shotgun (WGS) entry which is preliminary data.</text>
</comment>
<dbReference type="AlphaFoldDB" id="A0A8H6RPF7"/>
<evidence type="ECO:0000313" key="10">
    <source>
        <dbReference type="EMBL" id="KAF7194883.1"/>
    </source>
</evidence>
<dbReference type="SUPFAM" id="SSF55729">
    <property type="entry name" value="Acyl-CoA N-acyltransferases (Nat)"/>
    <property type="match status" value="1"/>
</dbReference>
<dbReference type="PROSITE" id="PS51186">
    <property type="entry name" value="GNAT"/>
    <property type="match status" value="1"/>
</dbReference>
<keyword evidence="8" id="KW-0472">Membrane</keyword>
<dbReference type="InterPro" id="IPR016181">
    <property type="entry name" value="Acyl_CoA_acyltransferase"/>
</dbReference>
<dbReference type="OrthoDB" id="4738875at2759"/>
<gene>
    <name evidence="10" type="ORF">HII31_03781</name>
</gene>
<dbReference type="Pfam" id="PF00067">
    <property type="entry name" value="p450"/>
    <property type="match status" value="2"/>
</dbReference>